<evidence type="ECO:0000259" key="15">
    <source>
        <dbReference type="Pfam" id="PF01794"/>
    </source>
</evidence>
<keyword evidence="3" id="KW-0813">Transport</keyword>
<evidence type="ECO:0000256" key="3">
    <source>
        <dbReference type="ARBA" id="ARBA00022448"/>
    </source>
</evidence>
<dbReference type="SFLD" id="SFLDG01168">
    <property type="entry name" value="Ferric_reductase_subgroup_(FRE"/>
    <property type="match status" value="1"/>
</dbReference>
<feature type="transmembrane region" description="Helical" evidence="13">
    <location>
        <begin position="311"/>
        <end position="329"/>
    </location>
</feature>
<evidence type="ECO:0000256" key="11">
    <source>
        <dbReference type="ARBA" id="ARBA00023065"/>
    </source>
</evidence>
<dbReference type="GO" id="GO:0005886">
    <property type="term" value="C:plasma membrane"/>
    <property type="evidence" value="ECO:0007669"/>
    <property type="project" value="TreeGrafter"/>
</dbReference>
<keyword evidence="10" id="KW-0408">Iron</keyword>
<organism evidence="17 18">
    <name type="scientific">Hanseniaspora guilliermondii</name>
    <dbReference type="NCBI Taxonomy" id="56406"/>
    <lineage>
        <taxon>Eukaryota</taxon>
        <taxon>Fungi</taxon>
        <taxon>Dikarya</taxon>
        <taxon>Ascomycota</taxon>
        <taxon>Saccharomycotina</taxon>
        <taxon>Saccharomycetes</taxon>
        <taxon>Saccharomycodales</taxon>
        <taxon>Saccharomycodaceae</taxon>
        <taxon>Hanseniaspora</taxon>
    </lineage>
</organism>
<dbReference type="PANTHER" id="PTHR32361:SF9">
    <property type="entry name" value="FERRIC REDUCTASE TRANSMEMBRANE COMPONENT 3-RELATED"/>
    <property type="match status" value="1"/>
</dbReference>
<evidence type="ECO:0000256" key="10">
    <source>
        <dbReference type="ARBA" id="ARBA00023004"/>
    </source>
</evidence>
<keyword evidence="6 13" id="KW-0812">Transmembrane</keyword>
<keyword evidence="12 13" id="KW-0472">Membrane</keyword>
<dbReference type="PANTHER" id="PTHR32361">
    <property type="entry name" value="FERRIC/CUPRIC REDUCTASE TRANSMEMBRANE COMPONENT"/>
    <property type="match status" value="1"/>
</dbReference>
<evidence type="ECO:0000256" key="2">
    <source>
        <dbReference type="ARBA" id="ARBA00004141"/>
    </source>
</evidence>
<dbReference type="InterPro" id="IPR013130">
    <property type="entry name" value="Fe3_Rdtase_TM_dom"/>
</dbReference>
<feature type="transmembrane region" description="Helical" evidence="13">
    <location>
        <begin position="272"/>
        <end position="290"/>
    </location>
</feature>
<evidence type="ECO:0000256" key="4">
    <source>
        <dbReference type="ARBA" id="ARBA00022617"/>
    </source>
</evidence>
<feature type="transmembrane region" description="Helical" evidence="13">
    <location>
        <begin position="345"/>
        <end position="363"/>
    </location>
</feature>
<keyword evidence="9 13" id="KW-1133">Transmembrane helix</keyword>
<keyword evidence="7" id="KW-0274">FAD</keyword>
<keyword evidence="18" id="KW-1185">Reference proteome</keyword>
<dbReference type="Gene3D" id="3.40.50.80">
    <property type="entry name" value="Nucleotide-binding domain of ferredoxin-NADP reductase (FNR) module"/>
    <property type="match status" value="1"/>
</dbReference>
<dbReference type="GO" id="GO:0006879">
    <property type="term" value="P:intracellular iron ion homeostasis"/>
    <property type="evidence" value="ECO:0007669"/>
    <property type="project" value="TreeGrafter"/>
</dbReference>
<sequence length="712" mass="83081">MLVFVKFFFFFVVVAAKVEFSKWENAKQISPFYACKVANTETAKYCELDAQYYYECQCDDVVAFGAMAYCAVENSVNLNDFVKYFNTECNALLTKKYDITKEDITQAYQNASKYVKTLSDFPNFNYTADIMRTPIKPSQSLYDLAHRTYYDFYENTSWGIIFGIIFLGFWLFYFLVFGLYQVLFKYMRYDVLINTKFKFKKYNYTLFTKIYNWLDFFKIPIDPNEFNLSKCIGIGASLIIFLVGVCWNYHSFEGNYFWSKRSSQISRYIGDRAGYLCMFPLSLSILLASRNNFLLWCTGWNLADMVFFHKFFGLSAMVLAAVHSIAYWINAVKTDYYTESYTDDYWISGVYAMVIGAAIIFLSNHRLVRKHYYEIFFVLHIVLAVVFVIGMWRHLNPLECAEYIIPFIGIWALERVFRLFRMFVVFGGFRKNKATLYVNEENLDENDMFIRLDIENYNKSLFKPKEGHFGFVYLGLPFSFWQSHPFTVVKIKDSDNFAILMKVKKGITMKLYKKFLKQGVKHMDLRVCIEGPYGCSESSFANKHDQLCVITTGIAIAGPLSHLSYHRASNSHDGELEPNVLHWGVKSFNVIRALEKELKTILLVKKMNIEVHIYCKNFVIENNIKPKNSETDSFKSSNSDLIATFEGKLNIVQGYMNSKDWVDLVFSENNSSLIMTCGLMSISYQVKKQYMENVIKNKTKTHVGFIDESQSW</sequence>
<dbReference type="GO" id="GO:0006826">
    <property type="term" value="P:iron ion transport"/>
    <property type="evidence" value="ECO:0007669"/>
    <property type="project" value="TreeGrafter"/>
</dbReference>
<evidence type="ECO:0000256" key="8">
    <source>
        <dbReference type="ARBA" id="ARBA00022857"/>
    </source>
</evidence>
<dbReference type="GO" id="GO:0000293">
    <property type="term" value="F:ferric-chelate reductase activity"/>
    <property type="evidence" value="ECO:0007669"/>
    <property type="project" value="TreeGrafter"/>
</dbReference>
<evidence type="ECO:0000313" key="17">
    <source>
        <dbReference type="EMBL" id="SGZ39599.1"/>
    </source>
</evidence>
<evidence type="ECO:0000259" key="16">
    <source>
        <dbReference type="Pfam" id="PF08022"/>
    </source>
</evidence>
<feature type="chain" id="PRO_5012114526" description="FAD-binding FR-type domain-containing protein" evidence="14">
    <location>
        <begin position="17"/>
        <end position="712"/>
    </location>
</feature>
<dbReference type="InterPro" id="IPR039261">
    <property type="entry name" value="FNR_nucleotide-bd"/>
</dbReference>
<dbReference type="InterPro" id="IPR013112">
    <property type="entry name" value="FAD-bd_8"/>
</dbReference>
<keyword evidence="14" id="KW-0732">Signal</keyword>
<protein>
    <recommendedName>
        <fullName evidence="19">FAD-binding FR-type domain-containing protein</fullName>
    </recommendedName>
</protein>
<dbReference type="SFLD" id="SFLDS00052">
    <property type="entry name" value="Ferric_Reductase_Domain"/>
    <property type="match status" value="1"/>
</dbReference>
<comment type="subcellular location">
    <subcellularLocation>
        <location evidence="2">Membrane</location>
        <topology evidence="2">Multi-pass membrane protein</topology>
    </subcellularLocation>
</comment>
<evidence type="ECO:0000256" key="6">
    <source>
        <dbReference type="ARBA" id="ARBA00022692"/>
    </source>
</evidence>
<dbReference type="InterPro" id="IPR051410">
    <property type="entry name" value="Ferric/Cupric_Reductase"/>
</dbReference>
<evidence type="ECO:0000256" key="1">
    <source>
        <dbReference type="ARBA" id="ARBA00001974"/>
    </source>
</evidence>
<feature type="signal peptide" evidence="14">
    <location>
        <begin position="1"/>
        <end position="16"/>
    </location>
</feature>
<accession>A0A1L0CXN4</accession>
<feature type="transmembrane region" description="Helical" evidence="13">
    <location>
        <begin position="375"/>
        <end position="392"/>
    </location>
</feature>
<feature type="transmembrane region" description="Helical" evidence="13">
    <location>
        <begin position="231"/>
        <end position="252"/>
    </location>
</feature>
<keyword evidence="4" id="KW-0349">Heme</keyword>
<dbReference type="EMBL" id="FQNF01000026">
    <property type="protein sequence ID" value="SGZ39599.1"/>
    <property type="molecule type" value="Genomic_DNA"/>
</dbReference>
<feature type="domain" description="FAD-binding 8" evidence="16">
    <location>
        <begin position="449"/>
        <end position="536"/>
    </location>
</feature>
<evidence type="ECO:0000256" key="14">
    <source>
        <dbReference type="SAM" id="SignalP"/>
    </source>
</evidence>
<gene>
    <name evidence="17" type="ORF">HGUI_01799</name>
</gene>
<name>A0A1L0CXN4_9ASCO</name>
<dbReference type="Pfam" id="PF08022">
    <property type="entry name" value="FAD_binding_8"/>
    <property type="match status" value="1"/>
</dbReference>
<keyword evidence="5" id="KW-0285">Flavoprotein</keyword>
<evidence type="ECO:0000256" key="12">
    <source>
        <dbReference type="ARBA" id="ARBA00023136"/>
    </source>
</evidence>
<dbReference type="CDD" id="cd06186">
    <property type="entry name" value="NOX_Duox_like_FAD_NADP"/>
    <property type="match status" value="1"/>
</dbReference>
<dbReference type="Pfam" id="PF01794">
    <property type="entry name" value="Ferric_reduct"/>
    <property type="match status" value="1"/>
</dbReference>
<dbReference type="GO" id="GO:0015677">
    <property type="term" value="P:copper ion import"/>
    <property type="evidence" value="ECO:0007669"/>
    <property type="project" value="TreeGrafter"/>
</dbReference>
<keyword evidence="11" id="KW-0406">Ion transport</keyword>
<keyword evidence="4" id="KW-0479">Metal-binding</keyword>
<evidence type="ECO:0000256" key="9">
    <source>
        <dbReference type="ARBA" id="ARBA00022989"/>
    </source>
</evidence>
<feature type="domain" description="Ferric oxidoreductase" evidence="15">
    <location>
        <begin position="274"/>
        <end position="390"/>
    </location>
</feature>
<reference evidence="18" key="1">
    <citation type="submission" date="2016-11" db="EMBL/GenBank/DDBJ databases">
        <authorList>
            <person name="Guldener U."/>
        </authorList>
    </citation>
    <scope>NUCLEOTIDE SEQUENCE [LARGE SCALE GENOMIC DNA]</scope>
</reference>
<evidence type="ECO:0000256" key="7">
    <source>
        <dbReference type="ARBA" id="ARBA00022827"/>
    </source>
</evidence>
<dbReference type="AlphaFoldDB" id="A0A1L0CXN4"/>
<evidence type="ECO:0000256" key="5">
    <source>
        <dbReference type="ARBA" id="ARBA00022630"/>
    </source>
</evidence>
<evidence type="ECO:0000313" key="18">
    <source>
        <dbReference type="Proteomes" id="UP000183365"/>
    </source>
</evidence>
<keyword evidence="8" id="KW-0521">NADP</keyword>
<dbReference type="OrthoDB" id="4494341at2759"/>
<evidence type="ECO:0000256" key="13">
    <source>
        <dbReference type="SAM" id="Phobius"/>
    </source>
</evidence>
<dbReference type="VEuPathDB" id="FungiDB:HGUI_01799"/>
<proteinExistence type="predicted"/>
<comment type="cofactor">
    <cofactor evidence="1">
        <name>FAD</name>
        <dbReference type="ChEBI" id="CHEBI:57692"/>
    </cofactor>
</comment>
<feature type="transmembrane region" description="Helical" evidence="13">
    <location>
        <begin position="158"/>
        <end position="180"/>
    </location>
</feature>
<dbReference type="Proteomes" id="UP000183365">
    <property type="component" value="Unassembled WGS sequence"/>
</dbReference>
<evidence type="ECO:0008006" key="19">
    <source>
        <dbReference type="Google" id="ProtNLM"/>
    </source>
</evidence>